<organism evidence="1 2">
    <name type="scientific">Cichorium intybus</name>
    <name type="common">Chicory</name>
    <dbReference type="NCBI Taxonomy" id="13427"/>
    <lineage>
        <taxon>Eukaryota</taxon>
        <taxon>Viridiplantae</taxon>
        <taxon>Streptophyta</taxon>
        <taxon>Embryophyta</taxon>
        <taxon>Tracheophyta</taxon>
        <taxon>Spermatophyta</taxon>
        <taxon>Magnoliopsida</taxon>
        <taxon>eudicotyledons</taxon>
        <taxon>Gunneridae</taxon>
        <taxon>Pentapetalae</taxon>
        <taxon>asterids</taxon>
        <taxon>campanulids</taxon>
        <taxon>Asterales</taxon>
        <taxon>Asteraceae</taxon>
        <taxon>Cichorioideae</taxon>
        <taxon>Cichorieae</taxon>
        <taxon>Cichoriinae</taxon>
        <taxon>Cichorium</taxon>
    </lineage>
</organism>
<keyword evidence="2" id="KW-1185">Reference proteome</keyword>
<sequence>MTAIERRWRSGGEVCGRDPPVVAARASVAVVHSFRHCPEHPPPPPQVPTLFHSLMFKVFFAEIVCFWFIPSEIMIQ</sequence>
<protein>
    <submittedName>
        <fullName evidence="1">Uncharacterized protein</fullName>
    </submittedName>
</protein>
<evidence type="ECO:0000313" key="1">
    <source>
        <dbReference type="EMBL" id="KAI3701267.1"/>
    </source>
</evidence>
<comment type="caution">
    <text evidence="1">The sequence shown here is derived from an EMBL/GenBank/DDBJ whole genome shotgun (WGS) entry which is preliminary data.</text>
</comment>
<name>A0ACB8ZTW4_CICIN</name>
<reference evidence="2" key="1">
    <citation type="journal article" date="2022" name="Mol. Ecol. Resour.">
        <title>The genomes of chicory, endive, great burdock and yacon provide insights into Asteraceae palaeo-polyploidization history and plant inulin production.</title>
        <authorList>
            <person name="Fan W."/>
            <person name="Wang S."/>
            <person name="Wang H."/>
            <person name="Wang A."/>
            <person name="Jiang F."/>
            <person name="Liu H."/>
            <person name="Zhao H."/>
            <person name="Xu D."/>
            <person name="Zhang Y."/>
        </authorList>
    </citation>
    <scope>NUCLEOTIDE SEQUENCE [LARGE SCALE GENOMIC DNA]</scope>
    <source>
        <strain evidence="2">cv. Punajuju</strain>
    </source>
</reference>
<reference evidence="1 2" key="2">
    <citation type="journal article" date="2022" name="Mol. Ecol. Resour.">
        <title>The genomes of chicory, endive, great burdock and yacon provide insights into Asteraceae paleo-polyploidization history and plant inulin production.</title>
        <authorList>
            <person name="Fan W."/>
            <person name="Wang S."/>
            <person name="Wang H."/>
            <person name="Wang A."/>
            <person name="Jiang F."/>
            <person name="Liu H."/>
            <person name="Zhao H."/>
            <person name="Xu D."/>
            <person name="Zhang Y."/>
        </authorList>
    </citation>
    <scope>NUCLEOTIDE SEQUENCE [LARGE SCALE GENOMIC DNA]</scope>
    <source>
        <strain evidence="2">cv. Punajuju</strain>
        <tissue evidence="1">Leaves</tissue>
    </source>
</reference>
<evidence type="ECO:0000313" key="2">
    <source>
        <dbReference type="Proteomes" id="UP001055811"/>
    </source>
</evidence>
<accession>A0ACB8ZTW4</accession>
<dbReference type="EMBL" id="CM042016">
    <property type="protein sequence ID" value="KAI3701267.1"/>
    <property type="molecule type" value="Genomic_DNA"/>
</dbReference>
<dbReference type="Proteomes" id="UP001055811">
    <property type="component" value="Linkage Group LG08"/>
</dbReference>
<proteinExistence type="predicted"/>
<gene>
    <name evidence="1" type="ORF">L2E82_45918</name>
</gene>